<protein>
    <submittedName>
        <fullName evidence="1">Uncharacterized protein</fullName>
    </submittedName>
</protein>
<gene>
    <name evidence="1" type="primary">Acey_s0074.g844</name>
    <name evidence="1" type="ORF">Y032_0074g844</name>
</gene>
<dbReference type="Proteomes" id="UP000024635">
    <property type="component" value="Unassembled WGS sequence"/>
</dbReference>
<proteinExistence type="predicted"/>
<accession>A0A016TVP0</accession>
<comment type="caution">
    <text evidence="1">The sequence shown here is derived from an EMBL/GenBank/DDBJ whole genome shotgun (WGS) entry which is preliminary data.</text>
</comment>
<evidence type="ECO:0000313" key="1">
    <source>
        <dbReference type="EMBL" id="EYC06702.1"/>
    </source>
</evidence>
<organism evidence="1 2">
    <name type="scientific">Ancylostoma ceylanicum</name>
    <dbReference type="NCBI Taxonomy" id="53326"/>
    <lineage>
        <taxon>Eukaryota</taxon>
        <taxon>Metazoa</taxon>
        <taxon>Ecdysozoa</taxon>
        <taxon>Nematoda</taxon>
        <taxon>Chromadorea</taxon>
        <taxon>Rhabditida</taxon>
        <taxon>Rhabditina</taxon>
        <taxon>Rhabditomorpha</taxon>
        <taxon>Strongyloidea</taxon>
        <taxon>Ancylostomatidae</taxon>
        <taxon>Ancylostomatinae</taxon>
        <taxon>Ancylostoma</taxon>
    </lineage>
</organism>
<evidence type="ECO:0000313" key="2">
    <source>
        <dbReference type="Proteomes" id="UP000024635"/>
    </source>
</evidence>
<reference evidence="2" key="1">
    <citation type="journal article" date="2015" name="Nat. Genet.">
        <title>The genome and transcriptome of the zoonotic hookworm Ancylostoma ceylanicum identify infection-specific gene families.</title>
        <authorList>
            <person name="Schwarz E.M."/>
            <person name="Hu Y."/>
            <person name="Antoshechkin I."/>
            <person name="Miller M.M."/>
            <person name="Sternberg P.W."/>
            <person name="Aroian R.V."/>
        </authorList>
    </citation>
    <scope>NUCLEOTIDE SEQUENCE</scope>
    <source>
        <strain evidence="2">HY135</strain>
    </source>
</reference>
<dbReference type="AlphaFoldDB" id="A0A016TVP0"/>
<sequence>MAKWSDRWISFYSELQTVANKGRDAARALWLSAAPHEAAGNHDVSAFLRVPAQQARCLGAADNQSVRAA</sequence>
<keyword evidence="2" id="KW-1185">Reference proteome</keyword>
<dbReference type="OrthoDB" id="5783963at2759"/>
<name>A0A016TVP0_9BILA</name>
<dbReference type="EMBL" id="JARK01001410">
    <property type="protein sequence ID" value="EYC06702.1"/>
    <property type="molecule type" value="Genomic_DNA"/>
</dbReference>